<proteinExistence type="predicted"/>
<evidence type="ECO:0000313" key="2">
    <source>
        <dbReference type="Proteomes" id="UP000627166"/>
    </source>
</evidence>
<accession>A0ABR8YQT3</accession>
<dbReference type="EMBL" id="JACSQB010000036">
    <property type="protein sequence ID" value="MBD8046254.1"/>
    <property type="molecule type" value="Genomic_DNA"/>
</dbReference>
<sequence length="341" mass="39510">MKVYYNSNMRSSEKGLGGFRQRVNWQFEFNGAKRYIPVVYRFPKGIVFDIITILDETKLREFFEKYKDIEETLTPLQERCAEEEHPYHSVSIKKIWINGKEEEGGYSSSGTVNAPWEQDDTLIPIQKAYSHILKDNAYFACSRFCVPYPKSNSKLQKILRFFRLYKVKTIKIVTYPVKNFLPLDIHFEIPVDKNQKEISFNHPLTGTTHKIYFQNPELIEFPASECEKHSFYVMQLTYEIYPELQQGDTLEFTSSMKYTETKTSEEKFSPTSTSSFGIIGGACGPTAIFISSKEKDIPKGLHGLPLYSCFSVPSFEKKDIGLFILEGINIETCNSKEYNFQ</sequence>
<gene>
    <name evidence="1" type="ORF">H9637_04220</name>
</gene>
<reference evidence="1 2" key="1">
    <citation type="submission" date="2020-08" db="EMBL/GenBank/DDBJ databases">
        <title>A Genomic Blueprint of the Chicken Gut Microbiome.</title>
        <authorList>
            <person name="Gilroy R."/>
            <person name="Ravi A."/>
            <person name="Getino M."/>
            <person name="Pursley I."/>
            <person name="Horton D.L."/>
            <person name="Alikhan N.-F."/>
            <person name="Baker D."/>
            <person name="Gharbi K."/>
            <person name="Hall N."/>
            <person name="Watson M."/>
            <person name="Adriaenssens E.M."/>
            <person name="Foster-Nyarko E."/>
            <person name="Jarju S."/>
            <person name="Secka A."/>
            <person name="Antonio M."/>
            <person name="Oren A."/>
            <person name="Chaudhuri R."/>
            <person name="La Ragione R.M."/>
            <person name="Hildebrand F."/>
            <person name="Pallen M.J."/>
        </authorList>
    </citation>
    <scope>NUCLEOTIDE SEQUENCE [LARGE SCALE GENOMIC DNA]</scope>
    <source>
        <strain evidence="1 2">N37</strain>
    </source>
</reference>
<comment type="caution">
    <text evidence="1">The sequence shown here is derived from an EMBL/GenBank/DDBJ whole genome shotgun (WGS) entry which is preliminary data.</text>
</comment>
<organism evidence="1 2">
    <name type="scientific">Clostridium faecium</name>
    <dbReference type="NCBI Taxonomy" id="2762223"/>
    <lineage>
        <taxon>Bacteria</taxon>
        <taxon>Bacillati</taxon>
        <taxon>Bacillota</taxon>
        <taxon>Clostridia</taxon>
        <taxon>Eubacteriales</taxon>
        <taxon>Clostridiaceae</taxon>
        <taxon>Clostridium</taxon>
    </lineage>
</organism>
<keyword evidence="2" id="KW-1185">Reference proteome</keyword>
<dbReference type="RefSeq" id="WP_191739227.1">
    <property type="nucleotide sequence ID" value="NZ_JACSQB010000036.1"/>
</dbReference>
<protein>
    <submittedName>
        <fullName evidence="1">Na+-transporting methylmalonyl-CoA/oxaloacetate decarboxylase subunit beta</fullName>
    </submittedName>
</protein>
<name>A0ABR8YQT3_9CLOT</name>
<evidence type="ECO:0000313" key="1">
    <source>
        <dbReference type="EMBL" id="MBD8046254.1"/>
    </source>
</evidence>
<dbReference type="Proteomes" id="UP000627166">
    <property type="component" value="Unassembled WGS sequence"/>
</dbReference>